<comment type="caution">
    <text evidence="1">The sequence shown here is derived from an EMBL/GenBank/DDBJ whole genome shotgun (WGS) entry which is preliminary data.</text>
</comment>
<gene>
    <name evidence="1" type="ORF">GGR43_004057</name>
</gene>
<organism evidence="1 2">
    <name type="scientific">Sphingobium jiangsuense</name>
    <dbReference type="NCBI Taxonomy" id="870476"/>
    <lineage>
        <taxon>Bacteria</taxon>
        <taxon>Pseudomonadati</taxon>
        <taxon>Pseudomonadota</taxon>
        <taxon>Alphaproteobacteria</taxon>
        <taxon>Sphingomonadales</taxon>
        <taxon>Sphingomonadaceae</taxon>
        <taxon>Sphingobium</taxon>
    </lineage>
</organism>
<dbReference type="Proteomes" id="UP000571950">
    <property type="component" value="Unassembled WGS sequence"/>
</dbReference>
<dbReference type="AlphaFoldDB" id="A0A7W6BT68"/>
<protein>
    <recommendedName>
        <fullName evidence="3">HK97 gp10 family phage protein</fullName>
    </recommendedName>
</protein>
<name>A0A7W6BT68_9SPHN</name>
<proteinExistence type="predicted"/>
<dbReference type="EMBL" id="JACIDT010000022">
    <property type="protein sequence ID" value="MBB3928313.1"/>
    <property type="molecule type" value="Genomic_DNA"/>
</dbReference>
<keyword evidence="2" id="KW-1185">Reference proteome</keyword>
<dbReference type="RefSeq" id="WP_188073597.1">
    <property type="nucleotide sequence ID" value="NZ_JACIDT010000022.1"/>
</dbReference>
<accession>A0A7W6BT68</accession>
<evidence type="ECO:0000313" key="1">
    <source>
        <dbReference type="EMBL" id="MBB3928313.1"/>
    </source>
</evidence>
<evidence type="ECO:0000313" key="2">
    <source>
        <dbReference type="Proteomes" id="UP000571950"/>
    </source>
</evidence>
<reference evidence="1 2" key="1">
    <citation type="submission" date="2020-08" db="EMBL/GenBank/DDBJ databases">
        <title>Genomic Encyclopedia of Type Strains, Phase IV (KMG-IV): sequencing the most valuable type-strain genomes for metagenomic binning, comparative biology and taxonomic classification.</title>
        <authorList>
            <person name="Goeker M."/>
        </authorList>
    </citation>
    <scope>NUCLEOTIDE SEQUENCE [LARGE SCALE GENOMIC DNA]</scope>
    <source>
        <strain evidence="1 2">DSM 26189</strain>
    </source>
</reference>
<sequence>MMARKSGRIEGFREASRQLNTMSKAMARSIGKRSLAFPAEILARAVRANVVPHNLTGETYESVDVEPAKQKRGVAVQVVLADIAGVQLEFGNEDQIATPVFRPAIDAKMREMQDVFAIALTSEIDDGVIRKAKRDARRAAKG</sequence>
<evidence type="ECO:0008006" key="3">
    <source>
        <dbReference type="Google" id="ProtNLM"/>
    </source>
</evidence>